<dbReference type="PANTHER" id="PTHR35936:SF25">
    <property type="entry name" value="ABC TRANSPORTER SUBSTRATE-BINDING PROTEIN"/>
    <property type="match status" value="1"/>
</dbReference>
<dbReference type="SUPFAM" id="SSF53850">
    <property type="entry name" value="Periplasmic binding protein-like II"/>
    <property type="match status" value="1"/>
</dbReference>
<reference evidence="4 5" key="1">
    <citation type="journal article" date="2016" name="Int. J. Syst. Evol. Microbiol.">
        <title>Labrenzia salina sp. nov., isolated from the rhizosphere of the halophyte Arthrocnemum macrostachyum.</title>
        <authorList>
            <person name="Camacho M."/>
            <person name="Redondo-Gomez S."/>
            <person name="Rodriguez-Llorente I."/>
            <person name="Rohde M."/>
            <person name="Sproer C."/>
            <person name="Schumann P."/>
            <person name="Klenk H.P."/>
            <person name="Montero-Calasanz M.D.C."/>
        </authorList>
    </citation>
    <scope>NUCLEOTIDE SEQUENCE [LARGE SCALE GENOMIC DNA]</scope>
    <source>
        <strain evidence="4 5">DSM 29163</strain>
    </source>
</reference>
<dbReference type="InterPro" id="IPR001638">
    <property type="entry name" value="Solute-binding_3/MltF_N"/>
</dbReference>
<protein>
    <submittedName>
        <fullName evidence="4">Transporter substrate-binding domain-containing protein</fullName>
    </submittedName>
</protein>
<feature type="domain" description="Solute-binding protein family 3/N-terminal" evidence="3">
    <location>
        <begin position="34"/>
        <end position="248"/>
    </location>
</feature>
<organism evidence="4 5">
    <name type="scientific">Roseibium salinum</name>
    <dbReference type="NCBI Taxonomy" id="1604349"/>
    <lineage>
        <taxon>Bacteria</taxon>
        <taxon>Pseudomonadati</taxon>
        <taxon>Pseudomonadota</taxon>
        <taxon>Alphaproteobacteria</taxon>
        <taxon>Hyphomicrobiales</taxon>
        <taxon>Stappiaceae</taxon>
        <taxon>Roseibium</taxon>
    </lineage>
</organism>
<proteinExistence type="predicted"/>
<feature type="signal peptide" evidence="2">
    <location>
        <begin position="1"/>
        <end position="24"/>
    </location>
</feature>
<evidence type="ECO:0000256" key="1">
    <source>
        <dbReference type="ARBA" id="ARBA00022729"/>
    </source>
</evidence>
<dbReference type="PANTHER" id="PTHR35936">
    <property type="entry name" value="MEMBRANE-BOUND LYTIC MUREIN TRANSGLYCOSYLASE F"/>
    <property type="match status" value="1"/>
</dbReference>
<evidence type="ECO:0000313" key="4">
    <source>
        <dbReference type="EMBL" id="MCX2723082.1"/>
    </source>
</evidence>
<sequence length="254" mass="28632">MRLRFGILGIVCASFLFTQQQAEAKTITFAADSWCPVNCAPGSERPGYMVEIVEAILEPKGYDVRYVNVNWSRALLYARSGRFDAVLGALKGDAPDFVFPAEPQGETEIGIFVPKSSSWQYTSEASLKDKRIGLIRDYAYGEELERHIRLQAHPTYAGGEHPLKINMLQLKVGRIDMIVEDVGVFRHTARELGLDKEFRLAKTFSREHIYAAFSPGNPASTRLAQMLSTGMRDLRANGSLRLIMKKYALDDWRH</sequence>
<dbReference type="Gene3D" id="3.40.190.10">
    <property type="entry name" value="Periplasmic binding protein-like II"/>
    <property type="match status" value="2"/>
</dbReference>
<gene>
    <name evidence="4" type="ORF">ON753_11960</name>
</gene>
<keyword evidence="5" id="KW-1185">Reference proteome</keyword>
<dbReference type="EMBL" id="JAPEVI010000003">
    <property type="protein sequence ID" value="MCX2723082.1"/>
    <property type="molecule type" value="Genomic_DNA"/>
</dbReference>
<evidence type="ECO:0000256" key="2">
    <source>
        <dbReference type="SAM" id="SignalP"/>
    </source>
</evidence>
<evidence type="ECO:0000259" key="3">
    <source>
        <dbReference type="Pfam" id="PF00497"/>
    </source>
</evidence>
<dbReference type="RefSeq" id="WP_265962777.1">
    <property type="nucleotide sequence ID" value="NZ_JAPEVI010000003.1"/>
</dbReference>
<evidence type="ECO:0000313" key="5">
    <source>
        <dbReference type="Proteomes" id="UP001300261"/>
    </source>
</evidence>
<dbReference type="Pfam" id="PF00497">
    <property type="entry name" value="SBP_bac_3"/>
    <property type="match status" value="1"/>
</dbReference>
<accession>A0ABT3R287</accession>
<feature type="chain" id="PRO_5045214606" evidence="2">
    <location>
        <begin position="25"/>
        <end position="254"/>
    </location>
</feature>
<keyword evidence="1 2" id="KW-0732">Signal</keyword>
<dbReference type="Proteomes" id="UP001300261">
    <property type="component" value="Unassembled WGS sequence"/>
</dbReference>
<name>A0ABT3R287_9HYPH</name>
<comment type="caution">
    <text evidence="4">The sequence shown here is derived from an EMBL/GenBank/DDBJ whole genome shotgun (WGS) entry which is preliminary data.</text>
</comment>